<dbReference type="PANTHER" id="PTHR20921">
    <property type="entry name" value="TRANSMEMBRANE PROTEIN 222"/>
    <property type="match status" value="1"/>
</dbReference>
<organism evidence="2 3">
    <name type="scientific">Anolis carolinensis</name>
    <name type="common">Green anole</name>
    <name type="synonym">American chameleon</name>
    <dbReference type="NCBI Taxonomy" id="28377"/>
    <lineage>
        <taxon>Eukaryota</taxon>
        <taxon>Metazoa</taxon>
        <taxon>Chordata</taxon>
        <taxon>Craniata</taxon>
        <taxon>Vertebrata</taxon>
        <taxon>Euteleostomi</taxon>
        <taxon>Lepidosauria</taxon>
        <taxon>Squamata</taxon>
        <taxon>Bifurcata</taxon>
        <taxon>Unidentata</taxon>
        <taxon>Episquamata</taxon>
        <taxon>Toxicofera</taxon>
        <taxon>Iguania</taxon>
        <taxon>Dactyloidae</taxon>
        <taxon>Anolis</taxon>
    </lineage>
</organism>
<evidence type="ECO:0000313" key="2">
    <source>
        <dbReference type="Ensembl" id="ENSACAP00000025334.1"/>
    </source>
</evidence>
<keyword evidence="3" id="KW-1185">Reference proteome</keyword>
<keyword evidence="1" id="KW-1133">Transmembrane helix</keyword>
<reference evidence="2 3" key="1">
    <citation type="submission" date="2009-12" db="EMBL/GenBank/DDBJ databases">
        <title>The Genome Sequence of Anolis carolinensis (Green Anole Lizard).</title>
        <authorList>
            <consortium name="The Genome Sequencing Platform"/>
            <person name="Di Palma F."/>
            <person name="Alfoldi J."/>
            <person name="Heiman D."/>
            <person name="Young S."/>
            <person name="Grabherr M."/>
            <person name="Johnson J."/>
            <person name="Lander E.S."/>
            <person name="Lindblad-Toh K."/>
        </authorList>
    </citation>
    <scope>NUCLEOTIDE SEQUENCE [LARGE SCALE GENOMIC DNA]</scope>
    <source>
        <strain evidence="2 3">JBL SC #1</strain>
    </source>
</reference>
<dbReference type="InterPro" id="IPR008496">
    <property type="entry name" value="TMEM222/RTE1"/>
</dbReference>
<protein>
    <recommendedName>
        <fullName evidence="4">Transmembrane protein 222</fullName>
    </recommendedName>
</protein>
<feature type="transmembrane region" description="Helical" evidence="1">
    <location>
        <begin position="21"/>
        <end position="42"/>
    </location>
</feature>
<dbReference type="Pfam" id="PF05608">
    <property type="entry name" value="RTE1"/>
    <property type="match status" value="1"/>
</dbReference>
<reference evidence="2" key="3">
    <citation type="submission" date="2025-09" db="UniProtKB">
        <authorList>
            <consortium name="Ensembl"/>
        </authorList>
    </citation>
    <scope>IDENTIFICATION</scope>
</reference>
<dbReference type="PANTHER" id="PTHR20921:SF0">
    <property type="entry name" value="TRANSMEMBRANE PROTEIN 222"/>
    <property type="match status" value="1"/>
</dbReference>
<name>A0A803SQU4_ANOCA</name>
<evidence type="ECO:0008006" key="4">
    <source>
        <dbReference type="Google" id="ProtNLM"/>
    </source>
</evidence>
<keyword evidence="1" id="KW-0812">Transmembrane</keyword>
<sequence>MEEEEAEVGKMNMERCCFPYCIVWMPIPVLIWLFPIIGHMGICTSTGIICDFAGPYYISVSRNLFLKNSEKTVSCGSDAA</sequence>
<dbReference type="GeneTree" id="ENSGT00390000007371"/>
<dbReference type="Ensembl" id="ENSACAT00000047169.1">
    <property type="protein sequence ID" value="ENSACAP00000025334.1"/>
    <property type="gene ID" value="ENSACAG00000034576.1"/>
</dbReference>
<keyword evidence="1" id="KW-0472">Membrane</keyword>
<dbReference type="AlphaFoldDB" id="A0A803SQU4"/>
<dbReference type="Proteomes" id="UP000001646">
    <property type="component" value="Chromosome 1"/>
</dbReference>
<accession>A0A803SQU4</accession>
<proteinExistence type="predicted"/>
<evidence type="ECO:0000313" key="3">
    <source>
        <dbReference type="Proteomes" id="UP000001646"/>
    </source>
</evidence>
<evidence type="ECO:0000256" key="1">
    <source>
        <dbReference type="SAM" id="Phobius"/>
    </source>
</evidence>
<dbReference type="InParanoid" id="A0A803SQU4"/>
<reference evidence="2" key="2">
    <citation type="submission" date="2025-08" db="UniProtKB">
        <authorList>
            <consortium name="Ensembl"/>
        </authorList>
    </citation>
    <scope>IDENTIFICATION</scope>
</reference>